<proteinExistence type="predicted"/>
<accession>A0A848H6E6</accession>
<dbReference type="Proteomes" id="UP000541185">
    <property type="component" value="Unassembled WGS sequence"/>
</dbReference>
<comment type="caution">
    <text evidence="2">The sequence shown here is derived from an EMBL/GenBank/DDBJ whole genome shotgun (WGS) entry which is preliminary data.</text>
</comment>
<keyword evidence="3" id="KW-1185">Reference proteome</keyword>
<gene>
    <name evidence="2" type="ORF">HHL11_21630</name>
</gene>
<dbReference type="EMBL" id="JABBFX010000002">
    <property type="protein sequence ID" value="NML46365.1"/>
    <property type="molecule type" value="Genomic_DNA"/>
</dbReference>
<reference evidence="2 3" key="1">
    <citation type="submission" date="2020-04" db="EMBL/GenBank/DDBJ databases">
        <title>Ramlibacter sp. G-1-2-2 isolated from soil.</title>
        <authorList>
            <person name="Dahal R.H."/>
        </authorList>
    </citation>
    <scope>NUCLEOTIDE SEQUENCE [LARGE SCALE GENOMIC DNA]</scope>
    <source>
        <strain evidence="2 3">G-1-2-2</strain>
    </source>
</reference>
<feature type="signal peptide" evidence="1">
    <location>
        <begin position="1"/>
        <end position="17"/>
    </location>
</feature>
<evidence type="ECO:0000313" key="3">
    <source>
        <dbReference type="Proteomes" id="UP000541185"/>
    </source>
</evidence>
<evidence type="ECO:0000313" key="2">
    <source>
        <dbReference type="EMBL" id="NML46365.1"/>
    </source>
</evidence>
<protein>
    <recommendedName>
        <fullName evidence="4">UrcA family protein</fullName>
    </recommendedName>
</protein>
<evidence type="ECO:0008006" key="4">
    <source>
        <dbReference type="Google" id="ProtNLM"/>
    </source>
</evidence>
<feature type="chain" id="PRO_5032703689" description="UrcA family protein" evidence="1">
    <location>
        <begin position="18"/>
        <end position="95"/>
    </location>
</feature>
<organism evidence="2 3">
    <name type="scientific">Ramlibacter agri</name>
    <dbReference type="NCBI Taxonomy" id="2728837"/>
    <lineage>
        <taxon>Bacteria</taxon>
        <taxon>Pseudomonadati</taxon>
        <taxon>Pseudomonadota</taxon>
        <taxon>Betaproteobacteria</taxon>
        <taxon>Burkholderiales</taxon>
        <taxon>Comamonadaceae</taxon>
        <taxon>Ramlibacter</taxon>
    </lineage>
</organism>
<sequence length="95" mass="10225">MRAAWLAASCACTAALAQPVQPLERWLASSEAKAFQDRVVQLALIYGESSGIDPRGLRIVTRRTAETAPGCGRVQVQAFEGGKQVLEEAVEACRH</sequence>
<name>A0A848H6E6_9BURK</name>
<dbReference type="AlphaFoldDB" id="A0A848H6E6"/>
<dbReference type="RefSeq" id="WP_169420633.1">
    <property type="nucleotide sequence ID" value="NZ_JABBFX010000002.1"/>
</dbReference>
<keyword evidence="1" id="KW-0732">Signal</keyword>
<evidence type="ECO:0000256" key="1">
    <source>
        <dbReference type="SAM" id="SignalP"/>
    </source>
</evidence>